<dbReference type="EMBL" id="WFLN01000004">
    <property type="protein sequence ID" value="KAB8033487.1"/>
    <property type="molecule type" value="Genomic_DNA"/>
</dbReference>
<name>A0A833N557_9BACT</name>
<dbReference type="InterPro" id="IPR036908">
    <property type="entry name" value="RlpA-like_sf"/>
</dbReference>
<dbReference type="PANTHER" id="PTHR30124">
    <property type="entry name" value="MEMBRANE-BOUND LYTIC MUREIN TRANSGLYCOSYLASE A"/>
    <property type="match status" value="1"/>
</dbReference>
<dbReference type="GO" id="GO:0071555">
    <property type="term" value="P:cell wall organization"/>
    <property type="evidence" value="ECO:0007669"/>
    <property type="project" value="UniProtKB-KW"/>
</dbReference>
<evidence type="ECO:0000313" key="7">
    <source>
        <dbReference type="EMBL" id="KAB8033487.1"/>
    </source>
</evidence>
<keyword evidence="8" id="KW-1185">Reference proteome</keyword>
<dbReference type="AlphaFoldDB" id="A0A833N557"/>
<dbReference type="Pfam" id="PF06725">
    <property type="entry name" value="3D"/>
    <property type="match status" value="1"/>
</dbReference>
<gene>
    <name evidence="7" type="ORF">GCL57_01935</name>
</gene>
<evidence type="ECO:0000256" key="3">
    <source>
        <dbReference type="ARBA" id="ARBA00023239"/>
    </source>
</evidence>
<dbReference type="SUPFAM" id="SSF50685">
    <property type="entry name" value="Barwin-like endoglucanases"/>
    <property type="match status" value="1"/>
</dbReference>
<evidence type="ECO:0000259" key="6">
    <source>
        <dbReference type="SMART" id="SM00925"/>
    </source>
</evidence>
<comment type="catalytic activity">
    <reaction evidence="1">
        <text>Exolytic cleavage of the (1-&gt;4)-beta-glycosidic linkage between N-acetylmuramic acid (MurNAc) and N-acetylglucosamine (GlcNAc) residues in peptidoglycan, from either the reducing or the non-reducing ends of the peptidoglycan chains, with concomitant formation of a 1,6-anhydrobond in the MurNAc residue.</text>
        <dbReference type="EC" id="4.2.2.n1"/>
    </reaction>
</comment>
<evidence type="ECO:0000256" key="4">
    <source>
        <dbReference type="ARBA" id="ARBA00023316"/>
    </source>
</evidence>
<dbReference type="EC" id="4.2.2.n1" evidence="2"/>
<dbReference type="GO" id="GO:0009253">
    <property type="term" value="P:peptidoglycan catabolic process"/>
    <property type="evidence" value="ECO:0007669"/>
    <property type="project" value="TreeGrafter"/>
</dbReference>
<dbReference type="CDD" id="cd14668">
    <property type="entry name" value="mlta_B"/>
    <property type="match status" value="1"/>
</dbReference>
<dbReference type="GO" id="GO:0019867">
    <property type="term" value="C:outer membrane"/>
    <property type="evidence" value="ECO:0007669"/>
    <property type="project" value="InterPro"/>
</dbReference>
<dbReference type="Gene3D" id="2.40.40.10">
    <property type="entry name" value="RlpA-like domain"/>
    <property type="match status" value="1"/>
</dbReference>
<dbReference type="InterPro" id="IPR005300">
    <property type="entry name" value="MltA_B"/>
</dbReference>
<dbReference type="GO" id="GO:0009254">
    <property type="term" value="P:peptidoglycan turnover"/>
    <property type="evidence" value="ECO:0007669"/>
    <property type="project" value="InterPro"/>
</dbReference>
<dbReference type="PIRSF" id="PIRSF019422">
    <property type="entry name" value="MltA"/>
    <property type="match status" value="1"/>
</dbReference>
<keyword evidence="3" id="KW-0456">Lyase</keyword>
<dbReference type="GO" id="GO:0008933">
    <property type="term" value="F:peptidoglycan lytic transglycosylase activity"/>
    <property type="evidence" value="ECO:0007669"/>
    <property type="project" value="TreeGrafter"/>
</dbReference>
<evidence type="ECO:0000256" key="5">
    <source>
        <dbReference type="ARBA" id="ARBA00030918"/>
    </source>
</evidence>
<dbReference type="SMART" id="SM00925">
    <property type="entry name" value="MltA"/>
    <property type="match status" value="1"/>
</dbReference>
<proteinExistence type="predicted"/>
<organism evidence="7 8">
    <name type="scientific">Fluviispira multicolorata</name>
    <dbReference type="NCBI Taxonomy" id="2654512"/>
    <lineage>
        <taxon>Bacteria</taxon>
        <taxon>Pseudomonadati</taxon>
        <taxon>Bdellovibrionota</taxon>
        <taxon>Oligoflexia</taxon>
        <taxon>Silvanigrellales</taxon>
        <taxon>Silvanigrellaceae</taxon>
        <taxon>Fluviispira</taxon>
    </lineage>
</organism>
<reference evidence="7 8" key="1">
    <citation type="submission" date="2019-10" db="EMBL/GenBank/DDBJ databases">
        <title>New genus of Silvanigrellaceae.</title>
        <authorList>
            <person name="Pitt A."/>
            <person name="Hahn M.W."/>
        </authorList>
    </citation>
    <scope>NUCLEOTIDE SEQUENCE [LARGE SCALE GENOMIC DNA]</scope>
    <source>
        <strain evidence="7 8">33A1-SZDP</strain>
    </source>
</reference>
<sequence>MAFNMLFQKYVPPLLFISFLISSCRSPSKSFLFDDFTFKKESWDNVPLSETLIKKDSLISSIENNIQWLNNKKSNSIFQLKDIKFSTQDYICSSTNLLNDIKRDKILLTSLKNNFDVYKLAIEDDKNVLYTGYYIPYAEASDKPSKTYKTPVYKMPKDLITVDLEDFNPNYKGKRIRGRVEKNQLKPYWTREEITSKKKLDNKNLEIAWVKNKVDLFFIEIQGSGLLIYPNGDRKYIHYSSQNGREYNPIGALLFKEGHLDKSKITMQSIRKWLDDNPKEKNRILNYNKSYVFFSLEDDGPFGNINVRLIPERSIAADQRILPAGTLTLLDFKMPATFNTLTNIQNLPDEKFNQLAFVQDTGGAIKGPHRIDVFWGEGHKAGEIAGATQQQGEMYVLIPKNPCLPLLAHD</sequence>
<dbReference type="GO" id="GO:0004553">
    <property type="term" value="F:hydrolase activity, hydrolyzing O-glycosyl compounds"/>
    <property type="evidence" value="ECO:0007669"/>
    <property type="project" value="InterPro"/>
</dbReference>
<evidence type="ECO:0000256" key="2">
    <source>
        <dbReference type="ARBA" id="ARBA00012587"/>
    </source>
</evidence>
<dbReference type="Gene3D" id="2.40.240.50">
    <property type="entry name" value="Barwin-like endoglucanases"/>
    <property type="match status" value="1"/>
</dbReference>
<dbReference type="CDD" id="cd14485">
    <property type="entry name" value="mltA_like_LT_A"/>
    <property type="match status" value="1"/>
</dbReference>
<dbReference type="InterPro" id="IPR026044">
    <property type="entry name" value="MltA"/>
</dbReference>
<comment type="caution">
    <text evidence="7">The sequence shown here is derived from an EMBL/GenBank/DDBJ whole genome shotgun (WGS) entry which is preliminary data.</text>
</comment>
<dbReference type="PANTHER" id="PTHR30124:SF0">
    <property type="entry name" value="MEMBRANE-BOUND LYTIC MUREIN TRANSGLYCOSYLASE A"/>
    <property type="match status" value="1"/>
</dbReference>
<dbReference type="InterPro" id="IPR010611">
    <property type="entry name" value="3D_dom"/>
</dbReference>
<evidence type="ECO:0000313" key="8">
    <source>
        <dbReference type="Proteomes" id="UP000442694"/>
    </source>
</evidence>
<keyword evidence="4" id="KW-0961">Cell wall biogenesis/degradation</keyword>
<dbReference type="Proteomes" id="UP000442694">
    <property type="component" value="Unassembled WGS sequence"/>
</dbReference>
<feature type="domain" description="Lytic transglycosylase MltA" evidence="6">
    <location>
        <begin position="137"/>
        <end position="295"/>
    </location>
</feature>
<protein>
    <recommendedName>
        <fullName evidence="2">peptidoglycan lytic exotransglycosylase</fullName>
        <ecNumber evidence="2">4.2.2.n1</ecNumber>
    </recommendedName>
    <alternativeName>
        <fullName evidence="5">Murein hydrolase A</fullName>
    </alternativeName>
</protein>
<dbReference type="Pfam" id="PF03562">
    <property type="entry name" value="MltA"/>
    <property type="match status" value="1"/>
</dbReference>
<accession>A0A833N557</accession>
<evidence type="ECO:0000256" key="1">
    <source>
        <dbReference type="ARBA" id="ARBA00001420"/>
    </source>
</evidence>